<feature type="transmembrane region" description="Helical" evidence="6">
    <location>
        <begin position="213"/>
        <end position="233"/>
    </location>
</feature>
<evidence type="ECO:0000256" key="2">
    <source>
        <dbReference type="ARBA" id="ARBA00022519"/>
    </source>
</evidence>
<keyword evidence="6" id="KW-0472">Membrane</keyword>
<dbReference type="InterPro" id="IPR009875">
    <property type="entry name" value="PilZ_domain"/>
</dbReference>
<dbReference type="KEGG" id="mgy:MGMSRv2__2036"/>
<dbReference type="Pfam" id="PF00015">
    <property type="entry name" value="MCPsignal"/>
    <property type="match status" value="1"/>
</dbReference>
<dbReference type="Pfam" id="PF07238">
    <property type="entry name" value="PilZ"/>
    <property type="match status" value="1"/>
</dbReference>
<comment type="subcellular location">
    <subcellularLocation>
        <location evidence="1">Cell inner membrane</location>
        <topology evidence="1">Multi-pass membrane protein</topology>
    </subcellularLocation>
</comment>
<organism evidence="9 10">
    <name type="scientific">Magnetospirillum gryphiswaldense (strain DSM 6361 / JCM 21280 / NBRC 15271 / MSR-1)</name>
    <dbReference type="NCBI Taxonomy" id="431944"/>
    <lineage>
        <taxon>Bacteria</taxon>
        <taxon>Pseudomonadati</taxon>
        <taxon>Pseudomonadota</taxon>
        <taxon>Alphaproteobacteria</taxon>
        <taxon>Rhodospirillales</taxon>
        <taxon>Rhodospirillaceae</taxon>
        <taxon>Magnetospirillum</taxon>
    </lineage>
</organism>
<feature type="transmembrane region" description="Helical" evidence="6">
    <location>
        <begin position="17"/>
        <end position="34"/>
    </location>
</feature>
<evidence type="ECO:0000256" key="6">
    <source>
        <dbReference type="SAM" id="Phobius"/>
    </source>
</evidence>
<dbReference type="HOGENOM" id="CLU_000445_107_27_5"/>
<feature type="domain" description="T-SNARE coiled-coil homology" evidence="8">
    <location>
        <begin position="480"/>
        <end position="542"/>
    </location>
</feature>
<dbReference type="GO" id="GO:0035438">
    <property type="term" value="F:cyclic-di-GMP binding"/>
    <property type="evidence" value="ECO:0007669"/>
    <property type="project" value="InterPro"/>
</dbReference>
<evidence type="ECO:0000313" key="10">
    <source>
        <dbReference type="Proteomes" id="UP000018922"/>
    </source>
</evidence>
<dbReference type="PROSITE" id="PS50192">
    <property type="entry name" value="T_SNARE"/>
    <property type="match status" value="1"/>
</dbReference>
<dbReference type="PANTHER" id="PTHR32089">
    <property type="entry name" value="METHYL-ACCEPTING CHEMOTAXIS PROTEIN MCPB"/>
    <property type="match status" value="1"/>
</dbReference>
<dbReference type="EMBL" id="HG794546">
    <property type="protein sequence ID" value="CDK99251.1"/>
    <property type="molecule type" value="Genomic_DNA"/>
</dbReference>
<evidence type="ECO:0000259" key="8">
    <source>
        <dbReference type="PROSITE" id="PS50192"/>
    </source>
</evidence>
<dbReference type="eggNOG" id="COG0840">
    <property type="taxonomic scope" value="Bacteria"/>
</dbReference>
<dbReference type="SUPFAM" id="SSF141371">
    <property type="entry name" value="PilZ domain-like"/>
    <property type="match status" value="1"/>
</dbReference>
<dbReference type="PROSITE" id="PS50111">
    <property type="entry name" value="CHEMOTAXIS_TRANSDUC_2"/>
    <property type="match status" value="1"/>
</dbReference>
<name>V6F4M3_MAGGM</name>
<dbReference type="AlphaFoldDB" id="V6F4M3"/>
<comment type="similarity">
    <text evidence="4">Belongs to the methyl-accepting chemotaxis (MCP) protein family.</text>
</comment>
<evidence type="ECO:0000313" key="9">
    <source>
        <dbReference type="EMBL" id="CDK99251.1"/>
    </source>
</evidence>
<keyword evidence="10" id="KW-1185">Reference proteome</keyword>
<dbReference type="InterPro" id="IPR000727">
    <property type="entry name" value="T_SNARE_dom"/>
</dbReference>
<protein>
    <submittedName>
        <fullName evidence="9">Chemotaxis methyl-accepting receptor</fullName>
    </submittedName>
</protein>
<evidence type="ECO:0000256" key="5">
    <source>
        <dbReference type="PROSITE-ProRule" id="PRU00284"/>
    </source>
</evidence>
<dbReference type="GO" id="GO:0005886">
    <property type="term" value="C:plasma membrane"/>
    <property type="evidence" value="ECO:0007669"/>
    <property type="project" value="UniProtKB-SubCell"/>
</dbReference>
<evidence type="ECO:0000256" key="4">
    <source>
        <dbReference type="ARBA" id="ARBA00029447"/>
    </source>
</evidence>
<dbReference type="SMART" id="SM00283">
    <property type="entry name" value="MA"/>
    <property type="match status" value="1"/>
</dbReference>
<dbReference type="GO" id="GO:0007165">
    <property type="term" value="P:signal transduction"/>
    <property type="evidence" value="ECO:0007669"/>
    <property type="project" value="UniProtKB-KW"/>
</dbReference>
<keyword evidence="6" id="KW-1133">Transmembrane helix</keyword>
<evidence type="ECO:0000259" key="7">
    <source>
        <dbReference type="PROSITE" id="PS50111"/>
    </source>
</evidence>
<keyword evidence="2" id="KW-0997">Cell inner membrane</keyword>
<keyword evidence="6" id="KW-0812">Transmembrane</keyword>
<evidence type="ECO:0000256" key="1">
    <source>
        <dbReference type="ARBA" id="ARBA00004429"/>
    </source>
</evidence>
<evidence type="ECO:0000256" key="3">
    <source>
        <dbReference type="ARBA" id="ARBA00023224"/>
    </source>
</evidence>
<dbReference type="PANTHER" id="PTHR32089:SF112">
    <property type="entry name" value="LYSOZYME-LIKE PROTEIN-RELATED"/>
    <property type="match status" value="1"/>
</dbReference>
<gene>
    <name evidence="9" type="ordered locus">MGMSRv2__2036</name>
</gene>
<dbReference type="STRING" id="1430440.MGMSRv2__2036"/>
<reference evidence="9 10" key="1">
    <citation type="journal article" date="2014" name="Genome Announc.">
        <title>Complete genome sequence of Magnetospirillum gryphiswaldense MSR-1.</title>
        <authorList>
            <person name="Wang X."/>
            <person name="Wang Q."/>
            <person name="Zhang W."/>
            <person name="Wang Y."/>
            <person name="Li L."/>
            <person name="Wen T."/>
            <person name="Zhang T."/>
            <person name="Zhang Y."/>
            <person name="Xu J."/>
            <person name="Hu J."/>
            <person name="Li S."/>
            <person name="Liu L."/>
            <person name="Liu J."/>
            <person name="Jiang W."/>
            <person name="Tian J."/>
            <person name="Li Y."/>
            <person name="Schuler D."/>
            <person name="Wang L."/>
            <person name="Li J."/>
        </authorList>
    </citation>
    <scope>NUCLEOTIDE SEQUENCE [LARGE SCALE GENOMIC DNA]</scope>
    <source>
        <strain evidence="10">DSM 6361 / JCM 21280 / NBRC 15271 / MSR-1</strain>
    </source>
</reference>
<dbReference type="InterPro" id="IPR004089">
    <property type="entry name" value="MCPsignal_dom"/>
</dbReference>
<keyword evidence="9" id="KW-0675">Receptor</keyword>
<dbReference type="Proteomes" id="UP000018922">
    <property type="component" value="Chromosome I"/>
</dbReference>
<accession>V6F4M3</accession>
<keyword evidence="3 5" id="KW-0807">Transducer</keyword>
<sequence length="686" mass="73376">MGQAIGKILLMNIRTQIVAGLTIVVAVFATTSWLNSRAVNAQKPLLTEISQRADTVSKQSIKLYAAIKDMNLQVAQVQQFLSDISATRAQDGLNDGFDKAEEAAQGFAEAMSQARAAAQSLKLDDILESLDKADQAFDPYYQTGQIMAKEYIRGGAEAGNKLMGDFDEAAERMHQRLDNVAELVEQETNNSLTGLTLAAERVEQGNDKVANTLAIAGGIGLTLAILIGGTLAWQLARLFNLLSHDVQAVVEERHDQHLNLQESRRDEFGPIARALAQFRSNALKLLAMQAEQAKQAELAEQTRRQSLLDMADTVEVETAQAVENVARETVQMRDLATDMAHSAHQVGENSQGVAAAAEQALRNAQAVAGAAEELSASIREIGSQANMSTQVVAGIVQSARESADTVHKLSDAMSRIGDVAKLINAIAEQTNLLSLNATIEAARAGEAGKGFAVVAHEIKGLATQTARSTEEISREVGALQAIGRQVTQAIGNITTTIEEISAIANSIAAAVEQQDAATQEIVRNVVQTSHAAEEVAERIATVASEAQTTGQSAELVQHQLESIAVRVRELKGSLNQVVRTATPEVDRRQTPRIAYGETAEIRVGDTTMAVRMADLSLCGGRMLDVPDLPGGNDGSLRISGLPGTLNFHIIEHGTSGMRISFDDSSPEAAQLAHFIAERHRSNRNAA</sequence>
<proteinExistence type="inferred from homology"/>
<keyword evidence="2" id="KW-1003">Cell membrane</keyword>
<feature type="domain" description="Methyl-accepting transducer" evidence="7">
    <location>
        <begin position="314"/>
        <end position="554"/>
    </location>
</feature>
<dbReference type="Gene3D" id="1.10.287.950">
    <property type="entry name" value="Methyl-accepting chemotaxis protein"/>
    <property type="match status" value="1"/>
</dbReference>
<dbReference type="SUPFAM" id="SSF58104">
    <property type="entry name" value="Methyl-accepting chemotaxis protein (MCP) signaling domain"/>
    <property type="match status" value="1"/>
</dbReference>